<dbReference type="Pfam" id="PF07727">
    <property type="entry name" value="RVT_2"/>
    <property type="match status" value="1"/>
</dbReference>
<dbReference type="InterPro" id="IPR013103">
    <property type="entry name" value="RVT_2"/>
</dbReference>
<accession>A0ABN9RNI5</accession>
<feature type="region of interest" description="Disordered" evidence="1">
    <location>
        <begin position="392"/>
        <end position="448"/>
    </location>
</feature>
<dbReference type="InterPro" id="IPR001584">
    <property type="entry name" value="Integrase_cat-core"/>
</dbReference>
<dbReference type="PROSITE" id="PS50994">
    <property type="entry name" value="INTEGRASE"/>
    <property type="match status" value="1"/>
</dbReference>
<dbReference type="InterPro" id="IPR012337">
    <property type="entry name" value="RNaseH-like_sf"/>
</dbReference>
<evidence type="ECO:0000313" key="3">
    <source>
        <dbReference type="EMBL" id="CAK0820743.1"/>
    </source>
</evidence>
<organism evidence="3 4">
    <name type="scientific">Prorocentrum cordatum</name>
    <dbReference type="NCBI Taxonomy" id="2364126"/>
    <lineage>
        <taxon>Eukaryota</taxon>
        <taxon>Sar</taxon>
        <taxon>Alveolata</taxon>
        <taxon>Dinophyceae</taxon>
        <taxon>Prorocentrales</taxon>
        <taxon>Prorocentraceae</taxon>
        <taxon>Prorocentrum</taxon>
    </lineage>
</organism>
<evidence type="ECO:0000313" key="4">
    <source>
        <dbReference type="Proteomes" id="UP001189429"/>
    </source>
</evidence>
<dbReference type="Proteomes" id="UP001189429">
    <property type="component" value="Unassembled WGS sequence"/>
</dbReference>
<feature type="compositionally biased region" description="Gly residues" evidence="1">
    <location>
        <begin position="1706"/>
        <end position="1716"/>
    </location>
</feature>
<protein>
    <recommendedName>
        <fullName evidence="2">Integrase catalytic domain-containing protein</fullName>
    </recommendedName>
</protein>
<dbReference type="EMBL" id="CAUYUJ010007437">
    <property type="protein sequence ID" value="CAK0820743.1"/>
    <property type="molecule type" value="Genomic_DNA"/>
</dbReference>
<proteinExistence type="predicted"/>
<feature type="region of interest" description="Disordered" evidence="1">
    <location>
        <begin position="301"/>
        <end position="329"/>
    </location>
</feature>
<dbReference type="Gene3D" id="3.30.420.10">
    <property type="entry name" value="Ribonuclease H-like superfamily/Ribonuclease H"/>
    <property type="match status" value="1"/>
</dbReference>
<feature type="compositionally biased region" description="Low complexity" evidence="1">
    <location>
        <begin position="425"/>
        <end position="442"/>
    </location>
</feature>
<feature type="region of interest" description="Disordered" evidence="1">
    <location>
        <begin position="1693"/>
        <end position="1716"/>
    </location>
</feature>
<sequence length="2496" mass="279063">VGCLPNYPLCSHDLRGDWGRQRQSGLNYLLFDWRMPPATQFLQGLLRAKGWVNFLEQVRERRALCGLGANGPTADQTTDNAAIPKGHRAPSCVTTLLLLIIPILTKKMSIELDRNGVPQYAGQPEYFNEYEERAWDLYHGRTGEKSKQAATALHLRSGLSGPAYEAVRKLKHEELIATDESGESRQDGLTLFLTTLKKEVQDIAPVRSTEIFDKALYGSSVWRDRNESMANYVTRRRKEFAELQEVSATTTISEDIQAALILRFCGISMKEQAAVLASNKNEYKLAGIEYALRAQYPAVHRHQDRRADRRERSAYAYAASEQDENQSELDHIYYEDEDEDGYYQGEEDDYEHGEDDEFDIENYVAENLDELGTEEAEALALVLQSRNKIFNKKKPPRRVTSSFHGRGKAGGRGGRRGGGKGLTTRSPAGRGGSSSSSSAVPGYDDRQRDARRQRIANLKKRTQCSDCHQFGHWQGDDVCPRWSSRKLTSVSPAKKPAQNYFTLEEHGDNDDDGEPSEVFMVLKGEMEHVCEHVADDACEKPWSYFMKALMGTKWGRFLSRKEFARRRTTCTYTGGRICGQFCERIIKVDLTQGDPEPKPGPELAFLYGIPLHQSIELVEFPDLDGVDQLNPVPYPAEVINFGTHKGRTFQDAASDPALIWYNKWALDQVLGPEAEEINLHLYRYAYFLYAMVKIARGKFNVAPQQMIDGDKRRLPADNDWMEVNAGGFTIPIQPNIHQPGVISTYECSVMAATTGNAFSARDSDADAMLAIIDTGCTRTMQGESWRAAFERKLARRGLQVVKTPTSRTFRGIGSRTRSTTAVRFPVGIGGKCGEILSCEVPGDCPMLLSRDMLTKLGLSMRLSTEGDVADFVNIGVYNLKLHHTKVGHPAVNLLDLPNESYETAEWAALTMPEDHHLEYYPEKFHVGITYVEESSVEPLPSFLDIEIGETTDDECLQTVVDHDYGPDVFAAEAIEWGGKRNLTNKKSKKLEHSLHAIAVQDEVVQAVVEKHPPRARLPAGARTWVKQTYDGQMGLTVLMAAMGLSVGVPLDKHTGWDATTRLGRQRYDAEITNEEPYCLVVSHPCSPWGNWSRFNMARCPETERKILAKREANRPILRQVGSSVDSRVRRGFHVALEHPQGSEAFDQPEMSRIRSLLDKGIPRKVTFDGCQVGCHDAESGLAHRKPMMINATMDTLVEALSDKKCSCTQHEQLKGRNKFGPRTLQAAQWPEELNHIVARSIVQQAIVDNAADTDWQFPAEAAQLGPITNTKEAERRRRWLEAPPEVRKAIRQLYVNFHHCSNVTLTRLLRRRGVKPEVLKYVEFFSGDACGDAVRRRAPRPSRLPGQCVFNYAIQLDTFHAYDAAGTPYFFMNCICEGTNFQVVYCMGPARGSPTARATTKAFTTSWTPWAGYPEKLTVDLGTEWMKDFASNAKAHGVQVDLAPLETPHLIGKCERRGGIWKEIWRRTVADSQVTGLGDVEETASIVTQVKNELGRRGGFSPSQWVLGSHGPRVPGSLLQDDEAQRLEVIEASLDPQSAMARAMALREAARIAHVRLDSDDRVNRAILRKARPSRGPFNIGAIVYFRRSQTRVGESPEVTHRWFGPARVIGHEVRDPRHLSRDADEPVGTLAHAVWLRYGHTTVLAAPESLRFASEDELLAMHTYVNPDLLSLRSLKGARHYIDIRADAAAASPAPMPRPQRHAAGHGGVVGGALGSAGPGPDVNYDFDEFNTEAVDKPVPDDEMGVGLERGEKRGGLSLTQLDRAMRDPERLDRGSIKKPRTFQGYVEEELSVMEDALHEVFLTSDYKPDLAVAYEWRRTDYGIKKFITTDKRGPRWSKVLRRITRDIKTGIVIDDIDVRGLALHDARLRRLLPGGTTAVEAIFVHADEDVGTNDTVEFAYLTKGAVRSEIRLQDLAPEQRKEFDQAMAKEWRSWTEFQAVEVLSFSQAKELLDRGASPVGTRRVHTDKNAKKRNLKQTYDDIPLAAKSRLVVQGCQERGDDIRGDAPTASLLAFHLVASYAASHRWQIRAADAATAYLQSKGIERILLLRAPRPPPPGVPEGSYMRARGAIYGIKDAGRQWWLHVRAILVEQGWRESIYEPCMFMLRDSKGKLNGLLCTHVDDPFVAGAGEQFERVMEIIKDKIRLSFQSDTFRYCGKVVEQDNQTFDIKIGQAATVEALEYITLEPHRRRKPNAPLTPEEISALRSGVGSLGWVARQTRPDLAVRASLGAQAMSGPKIRDIVAVNRAIKMAKGDVDFKLIFSSRLDWDSAIVFGCGDSSHGNIDDLTLGEKVKSQCGYIIGMASPDLETDATAIIHPLEWASATIKRVVRGSLAAECNGFLTTAESAEFLKHVIAEISDPGYSSYQFDPFFDGKHLLLLTDANGLVTSLEKDGGQPADKRVRILMAQIRQLLGHDMLKQEREGYDWRIRVRWIDTKLMIADSLTKAEAERSFLLERLSEGRWCLAQTKEMLAAKAAAGEARRARKARPGNAEG</sequence>
<gene>
    <name evidence="3" type="ORF">PCOR1329_LOCUS22302</name>
</gene>
<dbReference type="InterPro" id="IPR036397">
    <property type="entry name" value="RNaseH_sf"/>
</dbReference>
<feature type="domain" description="Integrase catalytic" evidence="2">
    <location>
        <begin position="1337"/>
        <end position="1510"/>
    </location>
</feature>
<feature type="non-terminal residue" evidence="3">
    <location>
        <position position="1"/>
    </location>
</feature>
<dbReference type="SUPFAM" id="SSF53098">
    <property type="entry name" value="Ribonuclease H-like"/>
    <property type="match status" value="1"/>
</dbReference>
<comment type="caution">
    <text evidence="3">The sequence shown here is derived from an EMBL/GenBank/DDBJ whole genome shotgun (WGS) entry which is preliminary data.</text>
</comment>
<evidence type="ECO:0000256" key="1">
    <source>
        <dbReference type="SAM" id="MobiDB-lite"/>
    </source>
</evidence>
<name>A0ABN9RNI5_9DINO</name>
<evidence type="ECO:0000259" key="2">
    <source>
        <dbReference type="PROSITE" id="PS50994"/>
    </source>
</evidence>
<feature type="compositionally biased region" description="Basic residues" evidence="1">
    <location>
        <begin position="405"/>
        <end position="418"/>
    </location>
</feature>
<keyword evidence="4" id="KW-1185">Reference proteome</keyword>
<reference evidence="3" key="1">
    <citation type="submission" date="2023-10" db="EMBL/GenBank/DDBJ databases">
        <authorList>
            <person name="Chen Y."/>
            <person name="Shah S."/>
            <person name="Dougan E. K."/>
            <person name="Thang M."/>
            <person name="Chan C."/>
        </authorList>
    </citation>
    <scope>NUCLEOTIDE SEQUENCE [LARGE SCALE GENOMIC DNA]</scope>
</reference>